<name>A0ABZ2JXR0_9BACT</name>
<reference evidence="2 3" key="1">
    <citation type="submission" date="2021-12" db="EMBL/GenBank/DDBJ databases">
        <title>Discovery of the Pendulisporaceae a myxobacterial family with distinct sporulation behavior and unique specialized metabolism.</title>
        <authorList>
            <person name="Garcia R."/>
            <person name="Popoff A."/>
            <person name="Bader C.D."/>
            <person name="Loehr J."/>
            <person name="Walesch S."/>
            <person name="Walt C."/>
            <person name="Boldt J."/>
            <person name="Bunk B."/>
            <person name="Haeckl F.J.F.P.J."/>
            <person name="Gunesch A.P."/>
            <person name="Birkelbach J."/>
            <person name="Nuebel U."/>
            <person name="Pietschmann T."/>
            <person name="Bach T."/>
            <person name="Mueller R."/>
        </authorList>
    </citation>
    <scope>NUCLEOTIDE SEQUENCE [LARGE SCALE GENOMIC DNA]</scope>
    <source>
        <strain evidence="2 3">MSr12523</strain>
    </source>
</reference>
<dbReference type="EMBL" id="CP089982">
    <property type="protein sequence ID" value="WXA91275.1"/>
    <property type="molecule type" value="Genomic_DNA"/>
</dbReference>
<keyword evidence="3" id="KW-1185">Reference proteome</keyword>
<protein>
    <recommendedName>
        <fullName evidence="4">Lipoprotein</fullName>
    </recommendedName>
</protein>
<dbReference type="PROSITE" id="PS51257">
    <property type="entry name" value="PROKAR_LIPOPROTEIN"/>
    <property type="match status" value="1"/>
</dbReference>
<gene>
    <name evidence="2" type="ORF">LZC95_33065</name>
</gene>
<dbReference type="RefSeq" id="WP_394841894.1">
    <property type="nucleotide sequence ID" value="NZ_CP089982.1"/>
</dbReference>
<dbReference type="Proteomes" id="UP001379533">
    <property type="component" value="Chromosome"/>
</dbReference>
<evidence type="ECO:0000313" key="2">
    <source>
        <dbReference type="EMBL" id="WXA91275.1"/>
    </source>
</evidence>
<evidence type="ECO:0008006" key="4">
    <source>
        <dbReference type="Google" id="ProtNLM"/>
    </source>
</evidence>
<accession>A0ABZ2JXR0</accession>
<feature type="region of interest" description="Disordered" evidence="1">
    <location>
        <begin position="19"/>
        <end position="64"/>
    </location>
</feature>
<evidence type="ECO:0000256" key="1">
    <source>
        <dbReference type="SAM" id="MobiDB-lite"/>
    </source>
</evidence>
<organism evidence="2 3">
    <name type="scientific">Pendulispora brunnea</name>
    <dbReference type="NCBI Taxonomy" id="2905690"/>
    <lineage>
        <taxon>Bacteria</taxon>
        <taxon>Pseudomonadati</taxon>
        <taxon>Myxococcota</taxon>
        <taxon>Myxococcia</taxon>
        <taxon>Myxococcales</taxon>
        <taxon>Sorangiineae</taxon>
        <taxon>Pendulisporaceae</taxon>
        <taxon>Pendulispora</taxon>
    </lineage>
</organism>
<evidence type="ECO:0000313" key="3">
    <source>
        <dbReference type="Proteomes" id="UP001379533"/>
    </source>
</evidence>
<feature type="compositionally biased region" description="Low complexity" evidence="1">
    <location>
        <begin position="19"/>
        <end position="30"/>
    </location>
</feature>
<sequence length="366" mass="39398">MRQTFAMVSLSLMGLLGCSSTTESSSEPSSFPRAEDARASAKPSPAEPPNAALESDAEVDPIDAPSRAGLARATYLVWGRGRGSAPRTYAITTDGSVVADVPATVVAANGHLHRWAVRRVEVARRACRVKFDDADGVPAEQVKASQEAWQAEQEDIARNPTRTVDQAELVDLSSGTRKVVSQLRLDDAAEGDLVAGANDFSFEVTLTGSVDSYLFVRESTWVDSCGAHGHAFSAAGVLDIANDAKPMDLGSVPVAALRKARARAEKQFDELRKEWNGEAEDDTELVELLPQYDARGTLSFAGRFATFAPYAFSRGDWASYTLATTTPLRAFPNRLPRPAAPPSAIRVFLQSKPDFTMGGFSKVERT</sequence>
<proteinExistence type="predicted"/>